<gene>
    <name evidence="1" type="ORF">GRAN_1477</name>
</gene>
<proteinExistence type="predicted"/>
<reference evidence="1 2" key="1">
    <citation type="submission" date="2018-11" db="EMBL/GenBank/DDBJ databases">
        <authorList>
            <person name="Mardanov A.V."/>
            <person name="Ravin N.V."/>
            <person name="Dedysh S.N."/>
        </authorList>
    </citation>
    <scope>NUCLEOTIDE SEQUENCE [LARGE SCALE GENOMIC DNA]</scope>
    <source>
        <strain evidence="1 2">AF10</strain>
    </source>
</reference>
<evidence type="ECO:0000313" key="1">
    <source>
        <dbReference type="EMBL" id="RXH58167.1"/>
    </source>
</evidence>
<protein>
    <submittedName>
        <fullName evidence="1">Uncharacterized protein</fullName>
    </submittedName>
</protein>
<name>A0A4Q0T4C5_9BACT</name>
<dbReference type="AlphaFoldDB" id="A0A4Q0T4C5"/>
<dbReference type="EMBL" id="RDSM01000001">
    <property type="protein sequence ID" value="RXH58167.1"/>
    <property type="molecule type" value="Genomic_DNA"/>
</dbReference>
<accession>A0A4Q0T4C5</accession>
<sequence>MLKVKMLPHGIKTLVLNANKHDGFISGDVPTVDVWNGPDALLKALRTLVAIP</sequence>
<reference evidence="2" key="2">
    <citation type="submission" date="2019-02" db="EMBL/GenBank/DDBJ databases">
        <title>Granulicella sibirica sp. nov., a psychrotolerant acidobacterium isolated from an organic soil layer in forested tundra, West Siberia.</title>
        <authorList>
            <person name="Oshkin I.Y."/>
            <person name="Kulichevskaya I.S."/>
            <person name="Rijpstra W.I.C."/>
            <person name="Sinninghe Damste J.S."/>
            <person name="Rakitin A.L."/>
            <person name="Ravin N.V."/>
            <person name="Dedysh S.N."/>
        </authorList>
    </citation>
    <scope>NUCLEOTIDE SEQUENCE [LARGE SCALE GENOMIC DNA]</scope>
    <source>
        <strain evidence="2">AF10</strain>
    </source>
</reference>
<dbReference type="Proteomes" id="UP000289437">
    <property type="component" value="Unassembled WGS sequence"/>
</dbReference>
<organism evidence="1 2">
    <name type="scientific">Granulicella sibirica</name>
    <dbReference type="NCBI Taxonomy" id="2479048"/>
    <lineage>
        <taxon>Bacteria</taxon>
        <taxon>Pseudomonadati</taxon>
        <taxon>Acidobacteriota</taxon>
        <taxon>Terriglobia</taxon>
        <taxon>Terriglobales</taxon>
        <taxon>Acidobacteriaceae</taxon>
        <taxon>Granulicella</taxon>
    </lineage>
</organism>
<keyword evidence="2" id="KW-1185">Reference proteome</keyword>
<comment type="caution">
    <text evidence="1">The sequence shown here is derived from an EMBL/GenBank/DDBJ whole genome shotgun (WGS) entry which is preliminary data.</text>
</comment>
<evidence type="ECO:0000313" key="2">
    <source>
        <dbReference type="Proteomes" id="UP000289437"/>
    </source>
</evidence>